<reference evidence="1 2" key="1">
    <citation type="journal article" date="2014" name="PLoS Genet.">
        <title>The Genome of Spironucleus salmonicida Highlights a Fish Pathogen Adapted to Fluctuating Environments.</title>
        <authorList>
            <person name="Xu F."/>
            <person name="Jerlstrom-Hultqvist J."/>
            <person name="Einarsson E."/>
            <person name="Astvaldsson A."/>
            <person name="Svard S.G."/>
            <person name="Andersson J.O."/>
        </authorList>
    </citation>
    <scope>NUCLEOTIDE SEQUENCE</scope>
    <source>
        <strain evidence="2">ATCC 50377</strain>
    </source>
</reference>
<dbReference type="EMBL" id="AUWU02000004">
    <property type="protein sequence ID" value="KAH0573839.1"/>
    <property type="molecule type" value="Genomic_DNA"/>
</dbReference>
<keyword evidence="3" id="KW-1185">Reference proteome</keyword>
<protein>
    <submittedName>
        <fullName evidence="1">Uncharacterized protein</fullName>
    </submittedName>
</protein>
<evidence type="ECO:0000313" key="2">
    <source>
        <dbReference type="EMBL" id="KAH0573839.1"/>
    </source>
</evidence>
<reference evidence="2" key="2">
    <citation type="submission" date="2020-12" db="EMBL/GenBank/DDBJ databases">
        <title>New Spironucleus salmonicida genome in near-complete chromosomes.</title>
        <authorList>
            <person name="Xu F."/>
            <person name="Kurt Z."/>
            <person name="Jimenez-Gonzalez A."/>
            <person name="Astvaldsson A."/>
            <person name="Andersson J.O."/>
            <person name="Svard S.G."/>
        </authorList>
    </citation>
    <scope>NUCLEOTIDE SEQUENCE</scope>
    <source>
        <strain evidence="2">ATCC 50377</strain>
    </source>
</reference>
<dbReference type="AlphaFoldDB" id="V6LP46"/>
<sequence length="71" mass="8491">MNRKIDLLAKRQKICQLLEEAIEQMDLNSKVGKSCIHSSPMQIDIYKKKLKYYDQELNQFTQERIILANYK</sequence>
<dbReference type="EMBL" id="KI546074">
    <property type="protein sequence ID" value="EST46452.1"/>
    <property type="molecule type" value="Genomic_DNA"/>
</dbReference>
<organism evidence="1">
    <name type="scientific">Spironucleus salmonicida</name>
    <dbReference type="NCBI Taxonomy" id="348837"/>
    <lineage>
        <taxon>Eukaryota</taxon>
        <taxon>Metamonada</taxon>
        <taxon>Diplomonadida</taxon>
        <taxon>Hexamitidae</taxon>
        <taxon>Hexamitinae</taxon>
        <taxon>Spironucleus</taxon>
    </lineage>
</organism>
<accession>V6LP46</accession>
<gene>
    <name evidence="1" type="ORF">SS50377_13536</name>
    <name evidence="2" type="ORF">SS50377_23774</name>
</gene>
<dbReference type="Proteomes" id="UP000018208">
    <property type="component" value="Unassembled WGS sequence"/>
</dbReference>
<dbReference type="VEuPathDB" id="GiardiaDB:SS50377_23774"/>
<evidence type="ECO:0000313" key="1">
    <source>
        <dbReference type="EMBL" id="EST46452.1"/>
    </source>
</evidence>
<evidence type="ECO:0000313" key="3">
    <source>
        <dbReference type="Proteomes" id="UP000018208"/>
    </source>
</evidence>
<name>V6LP46_9EUKA</name>
<proteinExistence type="predicted"/>